<evidence type="ECO:0008006" key="4">
    <source>
        <dbReference type="Google" id="ProtNLM"/>
    </source>
</evidence>
<evidence type="ECO:0000313" key="3">
    <source>
        <dbReference type="Proteomes" id="UP000503640"/>
    </source>
</evidence>
<comment type="caution">
    <text evidence="2">The sequence shown here is derived from an EMBL/GenBank/DDBJ whole genome shotgun (WGS) entry which is preliminary data.</text>
</comment>
<evidence type="ECO:0000313" key="2">
    <source>
        <dbReference type="EMBL" id="GEJ59414.1"/>
    </source>
</evidence>
<gene>
    <name evidence="2" type="ORF">AMYX_41550</name>
</gene>
<proteinExistence type="predicted"/>
<dbReference type="RefSeq" id="WP_176068889.1">
    <property type="nucleotide sequence ID" value="NZ_BJTG01000014.1"/>
</dbReference>
<reference evidence="3" key="1">
    <citation type="journal article" date="2020" name="Appl. Environ. Microbiol.">
        <title>Diazotrophic Anaeromyxobacter Isolates from Soils.</title>
        <authorList>
            <person name="Masuda Y."/>
            <person name="Yamanaka H."/>
            <person name="Xu Z.X."/>
            <person name="Shiratori Y."/>
            <person name="Aono T."/>
            <person name="Amachi S."/>
            <person name="Senoo K."/>
            <person name="Itoh H."/>
        </authorList>
    </citation>
    <scope>NUCLEOTIDE SEQUENCE [LARGE SCALE GENOMIC DNA]</scope>
    <source>
        <strain evidence="3">R267</strain>
    </source>
</reference>
<dbReference type="EMBL" id="BJTG01000014">
    <property type="protein sequence ID" value="GEJ59414.1"/>
    <property type="molecule type" value="Genomic_DNA"/>
</dbReference>
<feature type="signal peptide" evidence="1">
    <location>
        <begin position="1"/>
        <end position="19"/>
    </location>
</feature>
<dbReference type="AlphaFoldDB" id="A0A7I9VSJ3"/>
<organism evidence="2 3">
    <name type="scientific">Anaeromyxobacter diazotrophicus</name>
    <dbReference type="NCBI Taxonomy" id="2590199"/>
    <lineage>
        <taxon>Bacteria</taxon>
        <taxon>Pseudomonadati</taxon>
        <taxon>Myxococcota</taxon>
        <taxon>Myxococcia</taxon>
        <taxon>Myxococcales</taxon>
        <taxon>Cystobacterineae</taxon>
        <taxon>Anaeromyxobacteraceae</taxon>
        <taxon>Anaeromyxobacter</taxon>
    </lineage>
</organism>
<sequence length="92" mass="9769">MTRLAATATLLLLGSGACRAPTATRTGDAATAAAAARAEPGSRLVCEDERPTGSNIPVRRCYRVMDDVQRDHVRDATIDQLNQRSGQMKQGG</sequence>
<protein>
    <recommendedName>
        <fullName evidence="4">Lipoprotein</fullName>
    </recommendedName>
</protein>
<dbReference type="Proteomes" id="UP000503640">
    <property type="component" value="Unassembled WGS sequence"/>
</dbReference>
<accession>A0A7I9VSJ3</accession>
<feature type="chain" id="PRO_5029728555" description="Lipoprotein" evidence="1">
    <location>
        <begin position="20"/>
        <end position="92"/>
    </location>
</feature>
<keyword evidence="1" id="KW-0732">Signal</keyword>
<evidence type="ECO:0000256" key="1">
    <source>
        <dbReference type="SAM" id="SignalP"/>
    </source>
</evidence>
<dbReference type="PROSITE" id="PS51257">
    <property type="entry name" value="PROKAR_LIPOPROTEIN"/>
    <property type="match status" value="1"/>
</dbReference>
<keyword evidence="3" id="KW-1185">Reference proteome</keyword>
<name>A0A7I9VSJ3_9BACT</name>